<dbReference type="PROSITE" id="PS50297">
    <property type="entry name" value="ANK_REP_REGION"/>
    <property type="match status" value="10"/>
</dbReference>
<organism evidence="6 7">
    <name type="scientific">Anabarilius grahami</name>
    <name type="common">Kanglang fish</name>
    <name type="synonym">Barilius grahami</name>
    <dbReference type="NCBI Taxonomy" id="495550"/>
    <lineage>
        <taxon>Eukaryota</taxon>
        <taxon>Metazoa</taxon>
        <taxon>Chordata</taxon>
        <taxon>Craniata</taxon>
        <taxon>Vertebrata</taxon>
        <taxon>Euteleostomi</taxon>
        <taxon>Actinopterygii</taxon>
        <taxon>Neopterygii</taxon>
        <taxon>Teleostei</taxon>
        <taxon>Ostariophysi</taxon>
        <taxon>Cypriniformes</taxon>
        <taxon>Xenocyprididae</taxon>
        <taxon>Xenocypridinae</taxon>
        <taxon>Xenocypridinae incertae sedis</taxon>
        <taxon>Anabarilius</taxon>
    </lineage>
</organism>
<dbReference type="Gene3D" id="2.60.40.4100">
    <property type="entry name" value="Zona pellucida, ZP-C domain"/>
    <property type="match status" value="1"/>
</dbReference>
<dbReference type="GO" id="GO:0005737">
    <property type="term" value="C:cytoplasm"/>
    <property type="evidence" value="ECO:0007669"/>
    <property type="project" value="TreeGrafter"/>
</dbReference>
<comment type="caution">
    <text evidence="6">The sequence shown here is derived from an EMBL/GenBank/DDBJ whole genome shotgun (WGS) entry which is preliminary data.</text>
</comment>
<feature type="repeat" description="ANK" evidence="3">
    <location>
        <begin position="1673"/>
        <end position="1705"/>
    </location>
</feature>
<evidence type="ECO:0000259" key="5">
    <source>
        <dbReference type="PROSITE" id="PS50011"/>
    </source>
</evidence>
<feature type="region of interest" description="Disordered" evidence="4">
    <location>
        <begin position="234"/>
        <end position="256"/>
    </location>
</feature>
<feature type="repeat" description="ANK" evidence="3">
    <location>
        <begin position="1740"/>
        <end position="1772"/>
    </location>
</feature>
<evidence type="ECO:0000313" key="7">
    <source>
        <dbReference type="Proteomes" id="UP000281406"/>
    </source>
</evidence>
<dbReference type="InterPro" id="IPR002110">
    <property type="entry name" value="Ankyrin_rpt"/>
</dbReference>
<evidence type="ECO:0000256" key="2">
    <source>
        <dbReference type="ARBA" id="ARBA00023043"/>
    </source>
</evidence>
<evidence type="ECO:0000256" key="1">
    <source>
        <dbReference type="ARBA" id="ARBA00022737"/>
    </source>
</evidence>
<feature type="repeat" description="ANK" evidence="3">
    <location>
        <begin position="1905"/>
        <end position="1937"/>
    </location>
</feature>
<dbReference type="GO" id="GO:0005524">
    <property type="term" value="F:ATP binding"/>
    <property type="evidence" value="ECO:0007669"/>
    <property type="project" value="InterPro"/>
</dbReference>
<reference evidence="6 7" key="1">
    <citation type="submission" date="2018-10" db="EMBL/GenBank/DDBJ databases">
        <title>Genome assembly for a Yunnan-Guizhou Plateau 3E fish, Anabarilius grahami (Regan), and its evolutionary and genetic applications.</title>
        <authorList>
            <person name="Jiang W."/>
        </authorList>
    </citation>
    <scope>NUCLEOTIDE SEQUENCE [LARGE SCALE GENOMIC DNA]</scope>
    <source>
        <strain evidence="6">AG-KIZ</strain>
        <tissue evidence="6">Muscle</tissue>
    </source>
</reference>
<dbReference type="PANTHER" id="PTHR24198:SF175">
    <property type="entry name" value="ANKYRIN REPEAT AND PROTEIN KINASE DOMAIN-CONTAINING PROTEIN 1"/>
    <property type="match status" value="1"/>
</dbReference>
<dbReference type="Gene3D" id="1.25.40.20">
    <property type="entry name" value="Ankyrin repeat-containing domain"/>
    <property type="match status" value="4"/>
</dbReference>
<feature type="domain" description="Protein kinase" evidence="5">
    <location>
        <begin position="1245"/>
        <end position="1503"/>
    </location>
</feature>
<dbReference type="Proteomes" id="UP000281406">
    <property type="component" value="Unassembled WGS sequence"/>
</dbReference>
<feature type="compositionally biased region" description="Polar residues" evidence="4">
    <location>
        <begin position="46"/>
        <end position="59"/>
    </location>
</feature>
<dbReference type="Gene3D" id="1.10.510.10">
    <property type="entry name" value="Transferase(Phosphotransferase) domain 1"/>
    <property type="match status" value="1"/>
</dbReference>
<dbReference type="InterPro" id="IPR036770">
    <property type="entry name" value="Ankyrin_rpt-contain_sf"/>
</dbReference>
<dbReference type="Pfam" id="PF12796">
    <property type="entry name" value="Ank_2"/>
    <property type="match status" value="4"/>
</dbReference>
<feature type="repeat" description="ANK" evidence="3">
    <location>
        <begin position="1640"/>
        <end position="1672"/>
    </location>
</feature>
<evidence type="ECO:0000313" key="6">
    <source>
        <dbReference type="EMBL" id="ROL53323.1"/>
    </source>
</evidence>
<dbReference type="Pfam" id="PF07714">
    <property type="entry name" value="PK_Tyr_Ser-Thr"/>
    <property type="match status" value="1"/>
</dbReference>
<dbReference type="InterPro" id="IPR011009">
    <property type="entry name" value="Kinase-like_dom_sf"/>
</dbReference>
<accession>A0A3N0Z4W4</accession>
<sequence>MPTEEQNSSSDNSGKVSTESPPRLTVAVISSPGTDLFHTPHERQHSSTVNATTTSDKDAITSNGESFVFAYGTGSHSTSKDGTAAKPFQSEGDHSLISNDEGRLHPSAEAEFESMMNDTMMPAAHLSGGREKISAFLHASLESKNQRVLESITPWPANDIPMVSASDPAVIDNLGESNDSVERPGENKNENWTLGSFRADNPLNRTEEASLTKNHSTIVHFTVLQGLGLLTTKLSQNPKNGSEHEPKEQKNLLSPSSLILDTPLQVKSPSQVIVNKMTESSKNPSTNGPKPFGVSLKNPDSMFLFSASKLNPTMISDATTLNYFSNMVTAAGKMHVTKQFVASWLISDSMHRTVSARDGLESKSIFYTKSSKERQIKRTLQTSANSFVHRLNKSDLSLVAQNFSLLKTSDLCTKEARTSNISVTEKHNKMDHFPVRLSELIAFSTASFTNAEEATIANKQMFMKQTQSSLADFRTLLPQEDTSKNLDQFDELSTALPLPPLTKLENVFHVFKVNDHQPQKPLNNFPSERLKPFVSAQAHESIPLSFTSATVKRFTNMENLTKFDSTNQNQQYGVSQKVSYIISKRPNVNSSRLTGQQTANTTTINKSMSHFRVPLTNSNIPTTKTFITTTMFLKPWVSFANISLFARTIPQKKSFLLPTPFRKSQNTVTTTDSKVFSKLLSISKKSNSEYAFLNHSLTTGKIGLPLDDKQDLKNPRGTVMLFFGSYTVSSIPSVQRLIEAHPGEVFLTEAPQTQSVLQIESYLKKRDDMVKPTTLKHHDQNSGSVVGMNQTLLMPIPRKIVLHPIHTSVSPVVHLNTEFKRHLTPSASPSVSIGPAIAQKSEQDNHKNSLSSHHMFVNLSDVKKYPQNMTSSKISGISRHTTAVARPEGALNTSLLESSNGTTFPLFLFQMQNVLHKERLTLTEDHTDFFSTLNQHSQTMQSNFPADEMSSFGATDEIQKHLGRTALSAVTGEKFSPLVHADLSFSSTEKQLLPNGSLPSRGGSEDISHATTPFAESDYGRSTEFVSDLPVINRKRRVTSSDSLSGLAQISDDICGTGNYTAEMSLNLERDIMPGDLIPALGNLRVVISLKTNNSQVNLEIKSCCLSPTGRLDEFNTTCCIFSRLPIEPHGIRLLPSILSKRASFTISLFQMINYSTAYLHCDLSVCLRNHSECERQCVQHRNAHLREESRAIFSSTGNRISFGPVLKGADNSSASETAANSSVKDSFRDGNLERITHFKKDDFENDWEKVAERKFGRVYKVKLKVLRETCALKTTTNDDYRNMIEMSKIGRMKFNYLISIYGISKDPPALVMEYMRKGSLDNLLSSHFLMWPKKFQMIHEMTMGMNFLHSMKPPILHLNLKPANILLDDHLHVKISDFGLIKWEEFSSKTEFIEHLTARGNINYVPPETFTQNPEPPGTKYDVYSISIIMWEILTQQRPYQGLSMTEILIKVSSGKRPGVEKIPEDKPPECEDMIGVMQQCWHQDCSQRPAFCEIVRLTEVLSEVLKIPDTISGGEIRKRLPEQVWNNRSAKLLLLRDLPQPIHTRHTAVSKKDFESFKNVLRKEHVSMLFKDNNTLLHHAVASGDRKSVLMVLDLGASVNCQSVKGYTPLIVAVLHKFYDICTLLTELGADVNLSDGDQWTALHFAVQTGDDRAARLLLDNKARADAKEKDGWTPLHLAAQNGHENIVRILLPRLEAVDEQEHQSGRTPLHVACIYGHVDIAKLLLKKGADVNKQDNLQSTSLHLAADEGHFRVVRLLVNSGADLKTVDEQSYSPLHFASLKGYTGICRLLLSKGLDPNIRTYQNWTAMHLAALKGHPETILVLEEHHGSVNVQGKDGWTPLHLACHHGQEEVVTVLVTAGADPNLAEDNSWTPLHLACNSSCFPSVLQLISHQANVNAQNNSQSTPLHLAVQLSNIPIIKALLMNNAQQGIKDSKGCTALTLAQRCNNTEAVELLES</sequence>
<feature type="repeat" description="ANK" evidence="3">
    <location>
        <begin position="1872"/>
        <end position="1904"/>
    </location>
</feature>
<dbReference type="EMBL" id="RJVU01011283">
    <property type="protein sequence ID" value="ROL53323.1"/>
    <property type="molecule type" value="Genomic_DNA"/>
</dbReference>
<keyword evidence="1" id="KW-0677">Repeat</keyword>
<feature type="compositionally biased region" description="Polar residues" evidence="4">
    <location>
        <begin position="1"/>
        <end position="20"/>
    </location>
</feature>
<evidence type="ECO:0000256" key="4">
    <source>
        <dbReference type="SAM" id="MobiDB-lite"/>
    </source>
</evidence>
<dbReference type="InterPro" id="IPR001245">
    <property type="entry name" value="Ser-Thr/Tyr_kinase_cat_dom"/>
</dbReference>
<dbReference type="PRINTS" id="PR01415">
    <property type="entry name" value="ANKYRIN"/>
</dbReference>
<feature type="region of interest" description="Disordered" evidence="4">
    <location>
        <begin position="1"/>
        <end position="59"/>
    </location>
</feature>
<dbReference type="PROSITE" id="PS50088">
    <property type="entry name" value="ANK_REPEAT"/>
    <property type="match status" value="11"/>
</dbReference>
<feature type="repeat" description="ANK" evidence="3">
    <location>
        <begin position="1707"/>
        <end position="1739"/>
    </location>
</feature>
<feature type="repeat" description="ANK" evidence="3">
    <location>
        <begin position="1607"/>
        <end position="1639"/>
    </location>
</feature>
<feature type="repeat" description="ANK" evidence="3">
    <location>
        <begin position="1806"/>
        <end position="1838"/>
    </location>
</feature>
<keyword evidence="6" id="KW-0418">Kinase</keyword>
<dbReference type="PROSITE" id="PS50011">
    <property type="entry name" value="PROTEIN_KINASE_DOM"/>
    <property type="match status" value="1"/>
</dbReference>
<feature type="region of interest" description="Disordered" evidence="4">
    <location>
        <begin position="175"/>
        <end position="200"/>
    </location>
</feature>
<dbReference type="PANTHER" id="PTHR24198">
    <property type="entry name" value="ANKYRIN REPEAT AND PROTEIN KINASE DOMAIN-CONTAINING PROTEIN"/>
    <property type="match status" value="1"/>
</dbReference>
<feature type="repeat" description="ANK" evidence="3">
    <location>
        <begin position="1773"/>
        <end position="1805"/>
    </location>
</feature>
<keyword evidence="7" id="KW-1185">Reference proteome</keyword>
<feature type="repeat" description="ANK" evidence="3">
    <location>
        <begin position="1839"/>
        <end position="1871"/>
    </location>
</feature>
<dbReference type="InterPro" id="IPR000719">
    <property type="entry name" value="Prot_kinase_dom"/>
</dbReference>
<gene>
    <name evidence="6" type="ORF">DPX16_20433</name>
</gene>
<proteinExistence type="predicted"/>
<dbReference type="GO" id="GO:0010564">
    <property type="term" value="P:regulation of cell cycle process"/>
    <property type="evidence" value="ECO:0007669"/>
    <property type="project" value="TreeGrafter"/>
</dbReference>
<dbReference type="OrthoDB" id="9987373at2759"/>
<feature type="compositionally biased region" description="Basic and acidic residues" evidence="4">
    <location>
        <begin position="180"/>
        <end position="189"/>
    </location>
</feature>
<feature type="compositionally biased region" description="Basic and acidic residues" evidence="4">
    <location>
        <begin position="241"/>
        <end position="250"/>
    </location>
</feature>
<keyword evidence="2 3" id="KW-0040">ANK repeat</keyword>
<dbReference type="SUPFAM" id="SSF48403">
    <property type="entry name" value="Ankyrin repeat"/>
    <property type="match status" value="1"/>
</dbReference>
<keyword evidence="6" id="KW-0808">Transferase</keyword>
<dbReference type="SMART" id="SM00248">
    <property type="entry name" value="ANK"/>
    <property type="match status" value="11"/>
</dbReference>
<dbReference type="SUPFAM" id="SSF56112">
    <property type="entry name" value="Protein kinase-like (PK-like)"/>
    <property type="match status" value="1"/>
</dbReference>
<name>A0A3N0Z4W4_ANAGA</name>
<feature type="region of interest" description="Disordered" evidence="4">
    <location>
        <begin position="75"/>
        <end position="102"/>
    </location>
</feature>
<evidence type="ECO:0000256" key="3">
    <source>
        <dbReference type="PROSITE-ProRule" id="PRU00023"/>
    </source>
</evidence>
<dbReference type="InterPro" id="IPR042235">
    <property type="entry name" value="ZP-C_dom"/>
</dbReference>
<dbReference type="GO" id="GO:0004672">
    <property type="term" value="F:protein kinase activity"/>
    <property type="evidence" value="ECO:0007669"/>
    <property type="project" value="InterPro"/>
</dbReference>
<protein>
    <submittedName>
        <fullName evidence="6">Ankyrin repeat and protein kinase domain-containing protein 1</fullName>
    </submittedName>
</protein>
<feature type="repeat" description="ANK" evidence="3">
    <location>
        <begin position="1574"/>
        <end position="1606"/>
    </location>
</feature>